<evidence type="ECO:0000313" key="6">
    <source>
        <dbReference type="EnsemblProtists" id="EOD22367"/>
    </source>
</evidence>
<dbReference type="KEGG" id="ehx:EMIHUDRAFT_240483"/>
<protein>
    <submittedName>
        <fullName evidence="6">Uncharacterized protein</fullName>
    </submittedName>
</protein>
<comment type="subcellular location">
    <subcellularLocation>
        <location evidence="1">Membrane</location>
        <topology evidence="1">Multi-pass membrane protein</topology>
    </subcellularLocation>
</comment>
<dbReference type="eggNOG" id="ENOG502SIA7">
    <property type="taxonomic scope" value="Eukaryota"/>
</dbReference>
<feature type="transmembrane region" description="Helical" evidence="5">
    <location>
        <begin position="210"/>
        <end position="235"/>
    </location>
</feature>
<dbReference type="GO" id="GO:0016020">
    <property type="term" value="C:membrane"/>
    <property type="evidence" value="ECO:0007669"/>
    <property type="project" value="UniProtKB-SubCell"/>
</dbReference>
<dbReference type="InterPro" id="IPR003689">
    <property type="entry name" value="ZIP"/>
</dbReference>
<sequence length="520" mass="54865">MAGDKCTFDATAGEPFEFGATFDVSASNKQTWVAQAVILKQYNEALNDDGEVIGWQENVVYADPEMKIVFYPTTGTAEEPFEAVHDCGAGVIEQDRETCQDVAEGSTITIPPTTGAGATQPLCYNIKFATTKLTSVFHLVTTNVDSVAIFAEHDPTEFERGGIGGIHYLMDVDTSAMGDDAALVALGAASPIEPVFQDGVDNAPEKEKPWGLAIGTSFLVNACTLIGVIFLAPAIKKVADKNPTTMFALANAFAAGALLAAAFYLMLYEATHLITDPVDTAKSETDADGEKTWSVESKEAGRSAWWGTMILLGFISANILETLVQAAVSKTSMGSKTPDEEDVKPEVAPTTASLTTKVRVLCGILLGDFMHNLVDGIFIGAAFVGCNETVGWTIVAATIYHELAQEVSDYLVLTDPMQGNLKPFTALGLNFISGLSVVLGAIIVVGADPGDNANGRLLAFGGGVYVQIAATECFGRVNNTVKTMEMRVGTILAFAFGATAIGLVLLDHEHCVPDGGGHAH</sequence>
<evidence type="ECO:0000256" key="3">
    <source>
        <dbReference type="ARBA" id="ARBA00022989"/>
    </source>
</evidence>
<dbReference type="AlphaFoldDB" id="A0A0D3JFT2"/>
<evidence type="ECO:0000313" key="7">
    <source>
        <dbReference type="Proteomes" id="UP000013827"/>
    </source>
</evidence>
<dbReference type="GO" id="GO:0006882">
    <property type="term" value="P:intracellular zinc ion homeostasis"/>
    <property type="evidence" value="ECO:0007669"/>
    <property type="project" value="TreeGrafter"/>
</dbReference>
<dbReference type="PaxDb" id="2903-EOD22367"/>
<feature type="transmembrane region" description="Helical" evidence="5">
    <location>
        <begin position="487"/>
        <end position="506"/>
    </location>
</feature>
<dbReference type="GO" id="GO:0005385">
    <property type="term" value="F:zinc ion transmembrane transporter activity"/>
    <property type="evidence" value="ECO:0007669"/>
    <property type="project" value="TreeGrafter"/>
</dbReference>
<reference evidence="6" key="2">
    <citation type="submission" date="2024-10" db="UniProtKB">
        <authorList>
            <consortium name="EnsemblProtists"/>
        </authorList>
    </citation>
    <scope>IDENTIFICATION</scope>
</reference>
<reference evidence="7" key="1">
    <citation type="journal article" date="2013" name="Nature">
        <title>Pan genome of the phytoplankton Emiliania underpins its global distribution.</title>
        <authorList>
            <person name="Read B.A."/>
            <person name="Kegel J."/>
            <person name="Klute M.J."/>
            <person name="Kuo A."/>
            <person name="Lefebvre S.C."/>
            <person name="Maumus F."/>
            <person name="Mayer C."/>
            <person name="Miller J."/>
            <person name="Monier A."/>
            <person name="Salamov A."/>
            <person name="Young J."/>
            <person name="Aguilar M."/>
            <person name="Claverie J.M."/>
            <person name="Frickenhaus S."/>
            <person name="Gonzalez K."/>
            <person name="Herman E.K."/>
            <person name="Lin Y.C."/>
            <person name="Napier J."/>
            <person name="Ogata H."/>
            <person name="Sarno A.F."/>
            <person name="Shmutz J."/>
            <person name="Schroeder D."/>
            <person name="de Vargas C."/>
            <person name="Verret F."/>
            <person name="von Dassow P."/>
            <person name="Valentin K."/>
            <person name="Van de Peer Y."/>
            <person name="Wheeler G."/>
            <person name="Dacks J.B."/>
            <person name="Delwiche C.F."/>
            <person name="Dyhrman S.T."/>
            <person name="Glockner G."/>
            <person name="John U."/>
            <person name="Richards T."/>
            <person name="Worden A.Z."/>
            <person name="Zhang X."/>
            <person name="Grigoriev I.V."/>
            <person name="Allen A.E."/>
            <person name="Bidle K."/>
            <person name="Borodovsky M."/>
            <person name="Bowler C."/>
            <person name="Brownlee C."/>
            <person name="Cock J.M."/>
            <person name="Elias M."/>
            <person name="Gladyshev V.N."/>
            <person name="Groth M."/>
            <person name="Guda C."/>
            <person name="Hadaegh A."/>
            <person name="Iglesias-Rodriguez M.D."/>
            <person name="Jenkins J."/>
            <person name="Jones B.M."/>
            <person name="Lawson T."/>
            <person name="Leese F."/>
            <person name="Lindquist E."/>
            <person name="Lobanov A."/>
            <person name="Lomsadze A."/>
            <person name="Malik S.B."/>
            <person name="Marsh M.E."/>
            <person name="Mackinder L."/>
            <person name="Mock T."/>
            <person name="Mueller-Roeber B."/>
            <person name="Pagarete A."/>
            <person name="Parker M."/>
            <person name="Probert I."/>
            <person name="Quesneville H."/>
            <person name="Raines C."/>
            <person name="Rensing S.A."/>
            <person name="Riano-Pachon D.M."/>
            <person name="Richier S."/>
            <person name="Rokitta S."/>
            <person name="Shiraiwa Y."/>
            <person name="Soanes D.M."/>
            <person name="van der Giezen M."/>
            <person name="Wahlund T.M."/>
            <person name="Williams B."/>
            <person name="Wilson W."/>
            <person name="Wolfe G."/>
            <person name="Wurch L.L."/>
        </authorList>
    </citation>
    <scope>NUCLEOTIDE SEQUENCE</scope>
</reference>
<feature type="transmembrane region" description="Helical" evidence="5">
    <location>
        <begin position="247"/>
        <end position="267"/>
    </location>
</feature>
<dbReference type="RefSeq" id="XP_005774796.1">
    <property type="nucleotide sequence ID" value="XM_005774739.1"/>
</dbReference>
<dbReference type="PANTHER" id="PTHR16950:SF16">
    <property type="entry name" value="ZINC TRANSPORTER ZIP13"/>
    <property type="match status" value="1"/>
</dbReference>
<dbReference type="PANTHER" id="PTHR16950">
    <property type="entry name" value="ZINC TRANSPORTER SLC39A7 HISTIDINE-RICH MEMBRANE PROTEIN KE4"/>
    <property type="match status" value="1"/>
</dbReference>
<dbReference type="Pfam" id="PF02535">
    <property type="entry name" value="Zip"/>
    <property type="match status" value="1"/>
</dbReference>
<proteinExistence type="predicted"/>
<organism evidence="6 7">
    <name type="scientific">Emiliania huxleyi (strain CCMP1516)</name>
    <dbReference type="NCBI Taxonomy" id="280463"/>
    <lineage>
        <taxon>Eukaryota</taxon>
        <taxon>Haptista</taxon>
        <taxon>Haptophyta</taxon>
        <taxon>Prymnesiophyceae</taxon>
        <taxon>Isochrysidales</taxon>
        <taxon>Noelaerhabdaceae</taxon>
        <taxon>Emiliania</taxon>
    </lineage>
</organism>
<keyword evidence="4 5" id="KW-0472">Membrane</keyword>
<evidence type="ECO:0000256" key="1">
    <source>
        <dbReference type="ARBA" id="ARBA00004141"/>
    </source>
</evidence>
<dbReference type="HOGENOM" id="CLU_025421_0_0_1"/>
<dbReference type="EnsemblProtists" id="EOD22367">
    <property type="protein sequence ID" value="EOD22367"/>
    <property type="gene ID" value="EMIHUDRAFT_240483"/>
</dbReference>
<feature type="transmembrane region" description="Helical" evidence="5">
    <location>
        <begin position="304"/>
        <end position="328"/>
    </location>
</feature>
<feature type="transmembrane region" description="Helical" evidence="5">
    <location>
        <begin position="424"/>
        <end position="445"/>
    </location>
</feature>
<dbReference type="Proteomes" id="UP000013827">
    <property type="component" value="Unassembled WGS sequence"/>
</dbReference>
<keyword evidence="7" id="KW-1185">Reference proteome</keyword>
<evidence type="ECO:0000256" key="5">
    <source>
        <dbReference type="SAM" id="Phobius"/>
    </source>
</evidence>
<evidence type="ECO:0000256" key="4">
    <source>
        <dbReference type="ARBA" id="ARBA00023136"/>
    </source>
</evidence>
<name>A0A0D3JFT2_EMIH1</name>
<accession>A0A0D3JFT2</accession>
<keyword evidence="2 5" id="KW-0812">Transmembrane</keyword>
<dbReference type="GeneID" id="17267906"/>
<evidence type="ECO:0000256" key="2">
    <source>
        <dbReference type="ARBA" id="ARBA00022692"/>
    </source>
</evidence>
<keyword evidence="3 5" id="KW-1133">Transmembrane helix</keyword>